<accession>A0A6S6SF94</accession>
<keyword evidence="2" id="KW-0456">Lyase</keyword>
<dbReference type="InterPro" id="IPR017443">
    <property type="entry name" value="RuBisCO_lsu_fd_N"/>
</dbReference>
<dbReference type="EMBL" id="CACVAV010000068">
    <property type="protein sequence ID" value="CAA6804027.1"/>
    <property type="molecule type" value="Genomic_DNA"/>
</dbReference>
<reference evidence="2" key="1">
    <citation type="submission" date="2020-01" db="EMBL/GenBank/DDBJ databases">
        <authorList>
            <person name="Meier V. D."/>
            <person name="Meier V D."/>
        </authorList>
    </citation>
    <scope>NUCLEOTIDE SEQUENCE</scope>
    <source>
        <strain evidence="2">HLG_WM_MAG_08</strain>
    </source>
</reference>
<dbReference type="Gene3D" id="3.30.70.150">
    <property type="entry name" value="RuBisCO large subunit, N-terminal domain"/>
    <property type="match status" value="1"/>
</dbReference>
<dbReference type="GO" id="GO:0015977">
    <property type="term" value="P:carbon fixation"/>
    <property type="evidence" value="ECO:0007669"/>
    <property type="project" value="InterPro"/>
</dbReference>
<feature type="non-terminal residue" evidence="2">
    <location>
        <position position="78"/>
    </location>
</feature>
<dbReference type="Pfam" id="PF02788">
    <property type="entry name" value="RuBisCO_large_N"/>
    <property type="match status" value="1"/>
</dbReference>
<sequence>MAKQYEAGVKEYRQTYWQPDYVPLDTDLLACFKITPQAGIDREEAAAAVAAESSTGTWTTVWTDLLTDMDYYRGRAYR</sequence>
<name>A0A6S6SF94_9GAMM</name>
<dbReference type="EC" id="4.1.1.39" evidence="2"/>
<dbReference type="InterPro" id="IPR033966">
    <property type="entry name" value="RuBisCO"/>
</dbReference>
<protein>
    <submittedName>
        <fullName evidence="2">Ribulose bisphosphate carboxylase large chain (EC)</fullName>
        <ecNumber evidence="2">4.1.1.39</ecNumber>
    </submittedName>
</protein>
<gene>
    <name evidence="2" type="ORF">HELGO_WM75326</name>
</gene>
<organism evidence="2">
    <name type="scientific">uncultured Thiotrichaceae bacterium</name>
    <dbReference type="NCBI Taxonomy" id="298394"/>
    <lineage>
        <taxon>Bacteria</taxon>
        <taxon>Pseudomonadati</taxon>
        <taxon>Pseudomonadota</taxon>
        <taxon>Gammaproteobacteria</taxon>
        <taxon>Thiotrichales</taxon>
        <taxon>Thiotrichaceae</taxon>
        <taxon>environmental samples</taxon>
    </lineage>
</organism>
<dbReference type="PANTHER" id="PTHR42704:SF17">
    <property type="entry name" value="RIBULOSE BISPHOSPHATE CARBOXYLASE LARGE CHAIN"/>
    <property type="match status" value="1"/>
</dbReference>
<feature type="domain" description="Ribulose bisphosphate carboxylase large subunit ferrodoxin-like N-terminal" evidence="1">
    <location>
        <begin position="15"/>
        <end position="78"/>
    </location>
</feature>
<proteinExistence type="predicted"/>
<dbReference type="GO" id="GO:0016984">
    <property type="term" value="F:ribulose-bisphosphate carboxylase activity"/>
    <property type="evidence" value="ECO:0007669"/>
    <property type="project" value="UniProtKB-EC"/>
</dbReference>
<dbReference type="PANTHER" id="PTHR42704">
    <property type="entry name" value="RIBULOSE BISPHOSPHATE CARBOXYLASE"/>
    <property type="match status" value="1"/>
</dbReference>
<dbReference type="InterPro" id="IPR036422">
    <property type="entry name" value="RuBisCO_lsu_N_sf"/>
</dbReference>
<dbReference type="SUPFAM" id="SSF54966">
    <property type="entry name" value="RuBisCO, large subunit, small (N-terminal) domain"/>
    <property type="match status" value="1"/>
</dbReference>
<dbReference type="AlphaFoldDB" id="A0A6S6SF94"/>
<evidence type="ECO:0000313" key="2">
    <source>
        <dbReference type="EMBL" id="CAA6804027.1"/>
    </source>
</evidence>
<evidence type="ECO:0000259" key="1">
    <source>
        <dbReference type="Pfam" id="PF02788"/>
    </source>
</evidence>